<feature type="compositionally biased region" description="Polar residues" evidence="1">
    <location>
        <begin position="437"/>
        <end position="454"/>
    </location>
</feature>
<evidence type="ECO:0000313" key="3">
    <source>
        <dbReference type="WBParaSite" id="TREG1_82210.2"/>
    </source>
</evidence>
<feature type="compositionally biased region" description="Polar residues" evidence="1">
    <location>
        <begin position="396"/>
        <end position="426"/>
    </location>
</feature>
<proteinExistence type="predicted"/>
<feature type="region of interest" description="Disordered" evidence="1">
    <location>
        <begin position="435"/>
        <end position="454"/>
    </location>
</feature>
<reference evidence="3" key="2">
    <citation type="submission" date="2023-11" db="UniProtKB">
        <authorList>
            <consortium name="WormBaseParasite"/>
        </authorList>
    </citation>
    <scope>IDENTIFICATION</scope>
</reference>
<feature type="compositionally biased region" description="Low complexity" evidence="1">
    <location>
        <begin position="497"/>
        <end position="506"/>
    </location>
</feature>
<dbReference type="WBParaSite" id="TREG1_82210.2">
    <property type="protein sequence ID" value="TREG1_82210.2"/>
    <property type="gene ID" value="TREG1_82210"/>
</dbReference>
<feature type="compositionally biased region" description="Polar residues" evidence="1">
    <location>
        <begin position="307"/>
        <end position="326"/>
    </location>
</feature>
<accession>A0AA85KD31</accession>
<dbReference type="AlphaFoldDB" id="A0AA85KD31"/>
<dbReference type="Proteomes" id="UP000050795">
    <property type="component" value="Unassembled WGS sequence"/>
</dbReference>
<feature type="region of interest" description="Disordered" evidence="1">
    <location>
        <begin position="307"/>
        <end position="336"/>
    </location>
</feature>
<feature type="region of interest" description="Disordered" evidence="1">
    <location>
        <begin position="396"/>
        <end position="429"/>
    </location>
</feature>
<keyword evidence="2" id="KW-1185">Reference proteome</keyword>
<feature type="region of interest" description="Disordered" evidence="1">
    <location>
        <begin position="249"/>
        <end position="275"/>
    </location>
</feature>
<evidence type="ECO:0008006" key="4">
    <source>
        <dbReference type="Google" id="ProtNLM"/>
    </source>
</evidence>
<feature type="region of interest" description="Disordered" evidence="1">
    <location>
        <begin position="592"/>
        <end position="614"/>
    </location>
</feature>
<feature type="compositionally biased region" description="Polar residues" evidence="1">
    <location>
        <begin position="475"/>
        <end position="496"/>
    </location>
</feature>
<name>A0AA85KD31_TRIRE</name>
<feature type="region of interest" description="Disordered" evidence="1">
    <location>
        <begin position="475"/>
        <end position="519"/>
    </location>
</feature>
<sequence>MKLIRSFKKRSCAIEATNVGDVVRKTRVKHRQMADISTQINNLLVRNKQSTDSISEVLRSLLQYLNSDAIYCSMIFPLTRDLENAHFELTDTLNKLLPESIFKQMAKYKHLEPQLKEWESSAQRVTRQKRNLDQSCNRSRNTVKIEKAHINYRASSMNHDYLTNYLLDTMNTLENEGTMACCDALFVLVSTYKQFSDRICSVLNCLFEEVNKLHECAARELNVSHTKTLLSIENATNATKWRASSIMTTDADGGGSSKYRSSSTSRMMSSDEYDPCGHSAVQISNPSSEFENSGELLRSLKSQKLSNGTISSTNSYHRSSIISKSTLPVPPPTRTATNSLQSTETLIQDNEDKTLCNASSPTVTVSEEIIDMHNDSSTNNNDNKRKLREVNLSNNITIPGISNNDTLGKSNATNNSESLHNNNSAKTHYEGNKKEQVTVTNNHLSSTTLPSSTNYSITQFNSYPQHYHRQTLYNSSNCQKTGDSRNPTVKSNNCIAGSSSSSSSNSSGGGGGNSTHADKAEMTLPIDTVLYFRDKNYATEKELSNKISLYKNEEVPFRVMKDHDVVSSYDEESSDSFIPIVIHKNCSTNTTPIDNSSDGNSNNNNNGYPKICPSRNITNNTTTVLTDVINSDRISNRETIFLNDNEIRSSRQNLIPWGCLPSPITERMNSVSAIGI</sequence>
<evidence type="ECO:0000313" key="2">
    <source>
        <dbReference type="Proteomes" id="UP000050795"/>
    </source>
</evidence>
<organism evidence="2 3">
    <name type="scientific">Trichobilharzia regenti</name>
    <name type="common">Nasal bird schistosome</name>
    <dbReference type="NCBI Taxonomy" id="157069"/>
    <lineage>
        <taxon>Eukaryota</taxon>
        <taxon>Metazoa</taxon>
        <taxon>Spiralia</taxon>
        <taxon>Lophotrochozoa</taxon>
        <taxon>Platyhelminthes</taxon>
        <taxon>Trematoda</taxon>
        <taxon>Digenea</taxon>
        <taxon>Strigeidida</taxon>
        <taxon>Schistosomatoidea</taxon>
        <taxon>Schistosomatidae</taxon>
        <taxon>Trichobilharzia</taxon>
    </lineage>
</organism>
<feature type="compositionally biased region" description="Low complexity" evidence="1">
    <location>
        <begin position="594"/>
        <end position="607"/>
    </location>
</feature>
<reference evidence="2" key="1">
    <citation type="submission" date="2022-06" db="EMBL/GenBank/DDBJ databases">
        <authorList>
            <person name="Berger JAMES D."/>
            <person name="Berger JAMES D."/>
        </authorList>
    </citation>
    <scope>NUCLEOTIDE SEQUENCE [LARGE SCALE GENOMIC DNA]</scope>
</reference>
<evidence type="ECO:0000256" key="1">
    <source>
        <dbReference type="SAM" id="MobiDB-lite"/>
    </source>
</evidence>
<protein>
    <recommendedName>
        <fullName evidence="4">AH domain-containing protein</fullName>
    </recommendedName>
</protein>
<feature type="compositionally biased region" description="Low complexity" evidence="1">
    <location>
        <begin position="257"/>
        <end position="270"/>
    </location>
</feature>